<evidence type="ECO:0000256" key="4">
    <source>
        <dbReference type="ARBA" id="ARBA00023014"/>
    </source>
</evidence>
<evidence type="ECO:0000256" key="1">
    <source>
        <dbReference type="ARBA" id="ARBA00022714"/>
    </source>
</evidence>
<evidence type="ECO:0000313" key="8">
    <source>
        <dbReference type="Proteomes" id="UP001477947"/>
    </source>
</evidence>
<evidence type="ECO:0000256" key="3">
    <source>
        <dbReference type="ARBA" id="ARBA00023004"/>
    </source>
</evidence>
<dbReference type="PROSITE" id="PS51296">
    <property type="entry name" value="RIESKE"/>
    <property type="match status" value="1"/>
</dbReference>
<dbReference type="CDD" id="cd03477">
    <property type="entry name" value="Rieske_YhfW_C"/>
    <property type="match status" value="1"/>
</dbReference>
<keyword evidence="4" id="KW-0411">Iron-sulfur</keyword>
<keyword evidence="8" id="KW-1185">Reference proteome</keyword>
<dbReference type="Proteomes" id="UP001477947">
    <property type="component" value="Chromosome"/>
</dbReference>
<accession>A0ABZ3FBD4</accession>
<protein>
    <submittedName>
        <fullName evidence="7">Cytochrome b6-f complex iron-sulfur subunit</fullName>
    </submittedName>
</protein>
<name>A0ABZ3FBD4_9FIRM</name>
<reference evidence="7 8" key="1">
    <citation type="submission" date="2024-04" db="EMBL/GenBank/DDBJ databases">
        <title>Isolation and characterization of novel acetogenic strains of the genera Terrisporobacter and Acetoanaerobium.</title>
        <authorList>
            <person name="Boeer T."/>
            <person name="Schueler M.A."/>
            <person name="Lueschen A."/>
            <person name="Eysell L."/>
            <person name="Droege J."/>
            <person name="Heinemann M."/>
            <person name="Engelhardt L."/>
            <person name="Basen M."/>
            <person name="Daniel R."/>
        </authorList>
    </citation>
    <scope>NUCLEOTIDE SEQUENCE [LARGE SCALE GENOMIC DNA]</scope>
    <source>
        <strain evidence="7 8">ELB</strain>
    </source>
</reference>
<proteinExistence type="predicted"/>
<dbReference type="Pfam" id="PF00355">
    <property type="entry name" value="Rieske"/>
    <property type="match status" value="1"/>
</dbReference>
<dbReference type="InterPro" id="IPR036188">
    <property type="entry name" value="FAD/NAD-bd_sf"/>
</dbReference>
<keyword evidence="1" id="KW-0001">2Fe-2S</keyword>
<dbReference type="PRINTS" id="PR00162">
    <property type="entry name" value="RIESKE"/>
</dbReference>
<keyword evidence="5" id="KW-1015">Disulfide bond</keyword>
<evidence type="ECO:0000259" key="6">
    <source>
        <dbReference type="PROSITE" id="PS51296"/>
    </source>
</evidence>
<dbReference type="InterPro" id="IPR038010">
    <property type="entry name" value="YhfW_C"/>
</dbReference>
<dbReference type="EMBL" id="CP154622">
    <property type="protein sequence ID" value="XAM41015.1"/>
    <property type="molecule type" value="Genomic_DNA"/>
</dbReference>
<dbReference type="Gene3D" id="2.102.10.10">
    <property type="entry name" value="Rieske [2Fe-2S] iron-sulphur domain"/>
    <property type="match status" value="1"/>
</dbReference>
<dbReference type="SUPFAM" id="SSF50022">
    <property type="entry name" value="ISP domain"/>
    <property type="match status" value="1"/>
</dbReference>
<dbReference type="InterPro" id="IPR006076">
    <property type="entry name" value="FAD-dep_OxRdtase"/>
</dbReference>
<dbReference type="InterPro" id="IPR005805">
    <property type="entry name" value="Rieske_Fe-S_prot_C"/>
</dbReference>
<dbReference type="Gene3D" id="3.30.9.10">
    <property type="entry name" value="D-Amino Acid Oxidase, subunit A, domain 2"/>
    <property type="match status" value="1"/>
</dbReference>
<sequence length="511" mass="57611">MNNSYWILSSEKKKSYEDLNSDISTDYLIVGGGIAGLTTAYLLAKENKEVTIVEADEIGFGASGRNTGKVTSQHGLIYSTIEKEYSSEKARLYYDANEEGLKLIESIIKENNIDCNFKIVPSFVYTEEEKYIKDIKKEYKICKELNIPCEYMNSIEGIPLSIKGALCFKNQGQFNPKKYVDALGIINQKMGVKIYENTPVVDVDIDEECLVKCGNNNAIRAKNLILASCNAWYDGLRLFFAKEEASRSYLLCGELKNKISQGNYISVEMPTRTFRTCKDDKGRELLIAGGYDHKTGKCNNECHNVKAIEDFAKGAFHLKDKDIIANWSTQDYVSLDNIPYIGRINNEKNNVYIITGTSKWGLSNSSVGAILIKDLITKNHSKYEELYNPSRLKSYLNMKFLETNIEVALDYIKGKFISGSSELPGKDEGKVVSINGKRYGAYRDKNDNLYILDITCTHLGCELRFNSGEKTWDCPCHGSRFSYKGEVINGPALRPLKAYDKGKNKIDPKIL</sequence>
<gene>
    <name evidence="7" type="primary">petC</name>
    <name evidence="7" type="ORF">TPELB_13260</name>
</gene>
<keyword evidence="3" id="KW-0408">Iron</keyword>
<evidence type="ECO:0000256" key="2">
    <source>
        <dbReference type="ARBA" id="ARBA00022723"/>
    </source>
</evidence>
<dbReference type="PANTHER" id="PTHR13847">
    <property type="entry name" value="SARCOSINE DEHYDROGENASE-RELATED"/>
    <property type="match status" value="1"/>
</dbReference>
<dbReference type="PANTHER" id="PTHR13847:SF274">
    <property type="entry name" value="RIESKE 2FE-2S IRON-SULFUR PROTEIN YHFW-RELATED"/>
    <property type="match status" value="1"/>
</dbReference>
<dbReference type="InterPro" id="IPR017941">
    <property type="entry name" value="Rieske_2Fe-2S"/>
</dbReference>
<dbReference type="Gene3D" id="3.50.50.60">
    <property type="entry name" value="FAD/NAD(P)-binding domain"/>
    <property type="match status" value="1"/>
</dbReference>
<feature type="domain" description="Rieske" evidence="6">
    <location>
        <begin position="414"/>
        <end position="499"/>
    </location>
</feature>
<evidence type="ECO:0000256" key="5">
    <source>
        <dbReference type="ARBA" id="ARBA00023157"/>
    </source>
</evidence>
<dbReference type="Pfam" id="PF01266">
    <property type="entry name" value="DAO"/>
    <property type="match status" value="1"/>
</dbReference>
<dbReference type="RefSeq" id="WP_312286004.1">
    <property type="nucleotide sequence ID" value="NZ_CP154622.1"/>
</dbReference>
<keyword evidence="2" id="KW-0479">Metal-binding</keyword>
<dbReference type="SUPFAM" id="SSF51905">
    <property type="entry name" value="FAD/NAD(P)-binding domain"/>
    <property type="match status" value="1"/>
</dbReference>
<organism evidence="7 8">
    <name type="scientific">Terrisporobacter petrolearius</name>
    <dbReference type="NCBI Taxonomy" id="1460447"/>
    <lineage>
        <taxon>Bacteria</taxon>
        <taxon>Bacillati</taxon>
        <taxon>Bacillota</taxon>
        <taxon>Clostridia</taxon>
        <taxon>Peptostreptococcales</taxon>
        <taxon>Peptostreptococcaceae</taxon>
        <taxon>Terrisporobacter</taxon>
    </lineage>
</organism>
<evidence type="ECO:0000313" key="7">
    <source>
        <dbReference type="EMBL" id="XAM41015.1"/>
    </source>
</evidence>
<dbReference type="InterPro" id="IPR036922">
    <property type="entry name" value="Rieske_2Fe-2S_sf"/>
</dbReference>